<organism evidence="2 3">
    <name type="scientific">Peltaster fructicola</name>
    <dbReference type="NCBI Taxonomy" id="286661"/>
    <lineage>
        <taxon>Eukaryota</taxon>
        <taxon>Fungi</taxon>
        <taxon>Dikarya</taxon>
        <taxon>Ascomycota</taxon>
        <taxon>Pezizomycotina</taxon>
        <taxon>Dothideomycetes</taxon>
        <taxon>Dothideomycetes incertae sedis</taxon>
        <taxon>Peltaster</taxon>
    </lineage>
</organism>
<reference evidence="2 3" key="1">
    <citation type="journal article" date="2016" name="Sci. Rep.">
        <title>Peltaster fructicola genome reveals evolution from an invasive phytopathogen to an ectophytic parasite.</title>
        <authorList>
            <person name="Xu C."/>
            <person name="Chen H."/>
            <person name="Gleason M.L."/>
            <person name="Xu J.R."/>
            <person name="Liu H."/>
            <person name="Zhang R."/>
            <person name="Sun G."/>
        </authorList>
    </citation>
    <scope>NUCLEOTIDE SEQUENCE [LARGE SCALE GENOMIC DNA]</scope>
    <source>
        <strain evidence="2 3">LNHT1506</strain>
    </source>
</reference>
<protein>
    <submittedName>
        <fullName evidence="2">Uncharacterized protein</fullName>
    </submittedName>
</protein>
<dbReference type="Proteomes" id="UP000503462">
    <property type="component" value="Chromosome 3"/>
</dbReference>
<dbReference type="AlphaFoldDB" id="A0A6H0XUI4"/>
<sequence>MSNTRSVRSITDAEKLAIAEVAANTPEGILALAYIDGLQEENLELRKQLDEEQAVVQAFRVEHTKVRQLAIDTEKQVKVAEQQTKAAEQQVMVLEQQFAIAQQQVKDAEAARDRHESQFQIIRQRLESSLGEQRLMAERAGRLASELAAVQETRRRRWI</sequence>
<dbReference type="EMBL" id="CP051141">
    <property type="protein sequence ID" value="QIW98314.1"/>
    <property type="molecule type" value="Genomic_DNA"/>
</dbReference>
<evidence type="ECO:0000313" key="3">
    <source>
        <dbReference type="Proteomes" id="UP000503462"/>
    </source>
</evidence>
<name>A0A6H0XUI4_9PEZI</name>
<keyword evidence="1" id="KW-0175">Coiled coil</keyword>
<proteinExistence type="predicted"/>
<evidence type="ECO:0000313" key="2">
    <source>
        <dbReference type="EMBL" id="QIW98314.1"/>
    </source>
</evidence>
<feature type="coiled-coil region" evidence="1">
    <location>
        <begin position="35"/>
        <end position="125"/>
    </location>
</feature>
<gene>
    <name evidence="2" type="ORF">AMS68_003832</name>
</gene>
<evidence type="ECO:0000256" key="1">
    <source>
        <dbReference type="SAM" id="Coils"/>
    </source>
</evidence>
<accession>A0A6H0XUI4</accession>
<keyword evidence="3" id="KW-1185">Reference proteome</keyword>